<comment type="caution">
    <text evidence="1">The sequence shown here is derived from an EMBL/GenBank/DDBJ whole genome shotgun (WGS) entry which is preliminary data.</text>
</comment>
<evidence type="ECO:0000313" key="2">
    <source>
        <dbReference type="Proteomes" id="UP000244152"/>
    </source>
</evidence>
<sequence length="590" mass="67292">MDVKFFYVKWRPHDSQAYAFGNYLRQFEVGVRHNDDEFLPAEPADHVEVARRRFYTPRQMPQHQITDHVAVGIIDFLEEIEIRHDEAQRAAFMPSTHRSFDVVFERLHELSVAHRACQLVGPGFLLQARCFRPQCVQFFFQLVELRKTVTFGGKVQVKCSEIEDDVQKRSIFIRIKISFVRQTVYQRLLYQKGRKLQGSQWDVCMRESCSQRQPLFKITWRSKIFAKGLQAIFPFLPEGFGTDILLDQFKTITVHHYGKAGIDYFIDSFRNDFGQQAACGYFFMSRVQSQQGKRLLDSVFVEPERCTMRRCFGIHLFADGWVRENPWLSGCDIKDNALFSLIAILTIGPLAWPGAKRALLEFFMNISRGIVLGSVIASFALAGCTSPKKSFLGASFPRVTYRDIAERNVPLRLKLNVEFQRNGKHFPKGDIPLKDYANAILRDTRVVVPVIDRAEGEVRVVLNNIADSGTVASEAARTGYPLWVIGKTITDAYELSMFITTKEGMISRTGIKQAVHTAIGNMSIPENVPTFPQDQAFGKVLEQMILQALVEMQQSGELTWLSLPVVVLSGETTHRYWLSAPAEYVFGAAR</sequence>
<dbReference type="Proteomes" id="UP000244152">
    <property type="component" value="Unassembled WGS sequence"/>
</dbReference>
<dbReference type="EMBL" id="QAOK01000009">
    <property type="protein sequence ID" value="PTQ81528.1"/>
    <property type="molecule type" value="Genomic_DNA"/>
</dbReference>
<organism evidence="1 2">
    <name type="scientific">Nitrosospira multiformis</name>
    <dbReference type="NCBI Taxonomy" id="1231"/>
    <lineage>
        <taxon>Bacteria</taxon>
        <taxon>Pseudomonadati</taxon>
        <taxon>Pseudomonadota</taxon>
        <taxon>Betaproteobacteria</taxon>
        <taxon>Nitrosomonadales</taxon>
        <taxon>Nitrosomonadaceae</taxon>
        <taxon>Nitrosospira</taxon>
    </lineage>
</organism>
<reference evidence="1 2" key="1">
    <citation type="submission" date="2018-04" db="EMBL/GenBank/DDBJ databases">
        <title>Active sludge and wastewater microbial communities from Klosterneuburg, Austria.</title>
        <authorList>
            <person name="Wagner M."/>
        </authorList>
    </citation>
    <scope>NUCLEOTIDE SEQUENCE [LARGE SCALE GENOMIC DNA]</scope>
    <source>
        <strain evidence="1 2">Nl12</strain>
    </source>
</reference>
<name>A0A2T5ICG9_9PROT</name>
<accession>A0A2T5ICG9</accession>
<dbReference type="AlphaFoldDB" id="A0A2T5ICG9"/>
<gene>
    <name evidence="1" type="ORF">C8R21_10979</name>
</gene>
<evidence type="ECO:0000313" key="1">
    <source>
        <dbReference type="EMBL" id="PTQ81528.1"/>
    </source>
</evidence>
<proteinExistence type="predicted"/>
<protein>
    <submittedName>
        <fullName evidence="1">Uncharacterized protein</fullName>
    </submittedName>
</protein>